<dbReference type="Gene3D" id="3.30.760.10">
    <property type="entry name" value="RNA Cap, Translation Initiation Factor Eif4e"/>
    <property type="match status" value="1"/>
</dbReference>
<reference evidence="2 3" key="1">
    <citation type="journal article" date="2016" name="Nat. Commun.">
        <title>Extremotolerant tardigrade genome and improved radiotolerance of human cultured cells by tardigrade-unique protein.</title>
        <authorList>
            <person name="Hashimoto T."/>
            <person name="Horikawa D.D."/>
            <person name="Saito Y."/>
            <person name="Kuwahara H."/>
            <person name="Kozuka-Hata H."/>
            <person name="Shin-I T."/>
            <person name="Minakuchi Y."/>
            <person name="Ohishi K."/>
            <person name="Motoyama A."/>
            <person name="Aizu T."/>
            <person name="Enomoto A."/>
            <person name="Kondo K."/>
            <person name="Tanaka S."/>
            <person name="Hara Y."/>
            <person name="Koshikawa S."/>
            <person name="Sagara H."/>
            <person name="Miura T."/>
            <person name="Yokobori S."/>
            <person name="Miyagawa K."/>
            <person name="Suzuki Y."/>
            <person name="Kubo T."/>
            <person name="Oyama M."/>
            <person name="Kohara Y."/>
            <person name="Fujiyama A."/>
            <person name="Arakawa K."/>
            <person name="Katayama T."/>
            <person name="Toyoda A."/>
            <person name="Kunieda T."/>
        </authorList>
    </citation>
    <scope>NUCLEOTIDE SEQUENCE [LARGE SCALE GENOMIC DNA]</scope>
    <source>
        <strain evidence="2 3">YOKOZUNA-1</strain>
    </source>
</reference>
<evidence type="ECO:0000313" key="2">
    <source>
        <dbReference type="EMBL" id="GAV05191.1"/>
    </source>
</evidence>
<dbReference type="GO" id="GO:0003743">
    <property type="term" value="F:translation initiation factor activity"/>
    <property type="evidence" value="ECO:0007669"/>
    <property type="project" value="InterPro"/>
</dbReference>
<dbReference type="Pfam" id="PF01652">
    <property type="entry name" value="IF4E"/>
    <property type="match status" value="1"/>
</dbReference>
<dbReference type="EMBL" id="BDGG01000012">
    <property type="protein sequence ID" value="GAV05191.1"/>
    <property type="molecule type" value="Genomic_DNA"/>
</dbReference>
<dbReference type="OrthoDB" id="590761at2759"/>
<dbReference type="AlphaFoldDB" id="A0A1D1VVX2"/>
<dbReference type="InterPro" id="IPR001040">
    <property type="entry name" value="TIF_eIF_4E"/>
</dbReference>
<gene>
    <name evidence="2" type="primary">RvY_15359-1</name>
    <name evidence="2" type="synonym">RvY_15359.1</name>
    <name evidence="2" type="ORF">RvY_15359</name>
</gene>
<feature type="region of interest" description="Disordered" evidence="1">
    <location>
        <begin position="243"/>
        <end position="266"/>
    </location>
</feature>
<accession>A0A1D1VVX2</accession>
<organism evidence="2 3">
    <name type="scientific">Ramazzottius varieornatus</name>
    <name type="common">Water bear</name>
    <name type="synonym">Tardigrade</name>
    <dbReference type="NCBI Taxonomy" id="947166"/>
    <lineage>
        <taxon>Eukaryota</taxon>
        <taxon>Metazoa</taxon>
        <taxon>Ecdysozoa</taxon>
        <taxon>Tardigrada</taxon>
        <taxon>Eutardigrada</taxon>
        <taxon>Parachela</taxon>
        <taxon>Hypsibioidea</taxon>
        <taxon>Ramazzottiidae</taxon>
        <taxon>Ramazzottius</taxon>
    </lineage>
</organism>
<evidence type="ECO:0000256" key="1">
    <source>
        <dbReference type="SAM" id="MobiDB-lite"/>
    </source>
</evidence>
<proteinExistence type="predicted"/>
<dbReference type="SUPFAM" id="SSF55418">
    <property type="entry name" value="eIF4e-like"/>
    <property type="match status" value="1"/>
</dbReference>
<feature type="compositionally biased region" description="Polar residues" evidence="1">
    <location>
        <begin position="253"/>
        <end position="266"/>
    </location>
</feature>
<keyword evidence="3" id="KW-1185">Reference proteome</keyword>
<name>A0A1D1VVX2_RAMVA</name>
<evidence type="ECO:0000313" key="3">
    <source>
        <dbReference type="Proteomes" id="UP000186922"/>
    </source>
</evidence>
<dbReference type="GO" id="GO:0003723">
    <property type="term" value="F:RNA binding"/>
    <property type="evidence" value="ECO:0007669"/>
    <property type="project" value="InterPro"/>
</dbReference>
<sequence length="266" mass="29907">MESVVEDNSGGVLKCAKGHSHYKVPWTIYVLDPEQSSQTNTYRDALFPLDVFDTVEEVRDLYSLQPFAKPNGPPSWSLVVPQGTIAVFQGGKFGYPAVKPDWEDPATLNGGEFRFLFEKSNGLEVIDSIFRNLVSWMAGSFDYGDIRILGLFIKNVSKPKKPSKELQCRVWVSASWNPNTFKGILWKIGKDMAQKIADAGGRGRILYNYLSDMQNKAEKIETVEEPRFQLRIDVPFIDPKTQANSWLPAGNESHGSNSPRDLITSR</sequence>
<comment type="caution">
    <text evidence="2">The sequence shown here is derived from an EMBL/GenBank/DDBJ whole genome shotgun (WGS) entry which is preliminary data.</text>
</comment>
<dbReference type="Proteomes" id="UP000186922">
    <property type="component" value="Unassembled WGS sequence"/>
</dbReference>
<dbReference type="InterPro" id="IPR023398">
    <property type="entry name" value="TIF_eIF4e-like"/>
</dbReference>
<protein>
    <submittedName>
        <fullName evidence="2">Uncharacterized protein</fullName>
    </submittedName>
</protein>